<dbReference type="Proteomes" id="UP000612282">
    <property type="component" value="Unassembled WGS sequence"/>
</dbReference>
<feature type="compositionally biased region" description="Basic and acidic residues" evidence="1">
    <location>
        <begin position="195"/>
        <end position="206"/>
    </location>
</feature>
<evidence type="ECO:0000256" key="1">
    <source>
        <dbReference type="SAM" id="MobiDB-lite"/>
    </source>
</evidence>
<feature type="compositionally biased region" description="Basic and acidic residues" evidence="1">
    <location>
        <begin position="236"/>
        <end position="245"/>
    </location>
</feature>
<feature type="region of interest" description="Disordered" evidence="1">
    <location>
        <begin position="195"/>
        <end position="262"/>
    </location>
</feature>
<evidence type="ECO:0000313" key="2">
    <source>
        <dbReference type="EMBL" id="GID56839.1"/>
    </source>
</evidence>
<feature type="region of interest" description="Disordered" evidence="1">
    <location>
        <begin position="410"/>
        <end position="461"/>
    </location>
</feature>
<sequence length="492" mass="51360">MPDPFTVAVPGVEPHLAAGVLAGAADPELDRDAAALRKFHRRVDAQVDGGVAELVGGAQDHVEDGAGRQGHHAVDDVVDEPRLQAGVEAAGQDQLTGAGDRGGRAEQRVPGPVETESGRVTGPGNEFRPVRLVLERVGGQRDPVPTGEPGVQVDRHTGGPEATGGDGQGGLLVTVAAQRGDAVDQAGQHRVRAGFQDRVDAHRGDGVGEPDGLADVPHPVPRVGEQVGLDPPGDGGDQRDNRGVEGDPGDGLGERGEHRVHQRRVERVAHGETLGPLEPGGDRFDLLGGAGDDHRVRAVDRGDVNTGRDLVGGGLHRDHRAAGGQRLHQPGAGGDQGARVVQGEHPGHVRGRDLTDRVPGEHGRTYAPRLQQPVEGDLDGEDGRLGVAGGVQVVPVDRQPGTALVERVPEHREPGGQLPSHTGALRTLPGEDQAEGTGSRLPVDHGVADQRGPVRHRTAPGQGETHVDLVTVDGTYRRDLLVQGCLAARRDR</sequence>
<name>A0ABQ3XEB7_9ACTN</name>
<comment type="caution">
    <text evidence="2">The sequence shown here is derived from an EMBL/GenBank/DDBJ whole genome shotgun (WGS) entry which is preliminary data.</text>
</comment>
<protein>
    <submittedName>
        <fullName evidence="2">Uncharacterized protein</fullName>
    </submittedName>
</protein>
<evidence type="ECO:0000313" key="3">
    <source>
        <dbReference type="Proteomes" id="UP000612282"/>
    </source>
</evidence>
<dbReference type="EMBL" id="BOMG01000064">
    <property type="protein sequence ID" value="GID56839.1"/>
    <property type="molecule type" value="Genomic_DNA"/>
</dbReference>
<gene>
    <name evidence="2" type="ORF">Aco03nite_052430</name>
</gene>
<feature type="compositionally biased region" description="Basic and acidic residues" evidence="1">
    <location>
        <begin position="252"/>
        <end position="262"/>
    </location>
</feature>
<keyword evidence="3" id="KW-1185">Reference proteome</keyword>
<proteinExistence type="predicted"/>
<feature type="region of interest" description="Disordered" evidence="1">
    <location>
        <begin position="90"/>
        <end position="169"/>
    </location>
</feature>
<organism evidence="2 3">
    <name type="scientific">Actinoplanes couchii</name>
    <dbReference type="NCBI Taxonomy" id="403638"/>
    <lineage>
        <taxon>Bacteria</taxon>
        <taxon>Bacillati</taxon>
        <taxon>Actinomycetota</taxon>
        <taxon>Actinomycetes</taxon>
        <taxon>Micromonosporales</taxon>
        <taxon>Micromonosporaceae</taxon>
        <taxon>Actinoplanes</taxon>
    </lineage>
</organism>
<reference evidence="2 3" key="1">
    <citation type="submission" date="2021-01" db="EMBL/GenBank/DDBJ databases">
        <title>Whole genome shotgun sequence of Actinoplanes couchii NBRC 106145.</title>
        <authorList>
            <person name="Komaki H."/>
            <person name="Tamura T."/>
        </authorList>
    </citation>
    <scope>NUCLEOTIDE SEQUENCE [LARGE SCALE GENOMIC DNA]</scope>
    <source>
        <strain evidence="2 3">NBRC 106145</strain>
    </source>
</reference>
<accession>A0ABQ3XEB7</accession>